<proteinExistence type="predicted"/>
<reference evidence="1 2" key="1">
    <citation type="submission" date="2017-02" db="EMBL/GenBank/DDBJ databases">
        <title>Draft genome of Acidibacillus ferrooxidans Huett2.</title>
        <authorList>
            <person name="Schopf S."/>
        </authorList>
    </citation>
    <scope>NUCLEOTIDE SEQUENCE [LARGE SCALE GENOMIC DNA]</scope>
    <source>
        <strain evidence="1 2">Huett2</strain>
    </source>
</reference>
<name>A0A1V4EVS0_9BACL</name>
<accession>A0A1V4EVS0</accession>
<dbReference type="InterPro" id="IPR025855">
    <property type="entry name" value="Replic_Relax"/>
</dbReference>
<gene>
    <name evidence="1" type="ORF">B2M26_03855</name>
</gene>
<evidence type="ECO:0000313" key="2">
    <source>
        <dbReference type="Proteomes" id="UP000190229"/>
    </source>
</evidence>
<dbReference type="Pfam" id="PF13814">
    <property type="entry name" value="Replic_Relax"/>
    <property type="match status" value="1"/>
</dbReference>
<comment type="caution">
    <text evidence="1">The sequence shown here is derived from an EMBL/GenBank/DDBJ whole genome shotgun (WGS) entry which is preliminary data.</text>
</comment>
<protein>
    <submittedName>
        <fullName evidence="1">Uncharacterized protein</fullName>
    </submittedName>
</protein>
<keyword evidence="2" id="KW-1185">Reference proteome</keyword>
<dbReference type="Proteomes" id="UP000190229">
    <property type="component" value="Unassembled WGS sequence"/>
</dbReference>
<dbReference type="EMBL" id="MWPS01000010">
    <property type="protein sequence ID" value="OPG16952.1"/>
    <property type="molecule type" value="Genomic_DNA"/>
</dbReference>
<sequence length="256" mass="28813">MSGWFPPPCGSTNQINRDIYPHSARKGKEDAHLLAPRNQEQEFLLALYRYTMLTVDQLCTLLHYRPDTMYQTLGKMKKSDWVQPMRLAFLRHNVKGWSLTKAGLQLNLGLTKENRSALLRQPGSPPSQVVHLYGTNCFFTNLILESLSYVDEGLVEWIGMRDSGDRYAITDAKGRRSTPVRPDGIGTYRFADGSAVTFHVEYDTGSEHGLDVVSKTVELRVASPEVLGRCGVSQHLIYHAGRTPRRTNFGTVGRIT</sequence>
<evidence type="ECO:0000313" key="1">
    <source>
        <dbReference type="EMBL" id="OPG16952.1"/>
    </source>
</evidence>
<organism evidence="1 2">
    <name type="scientific">Ferroacidibacillus organovorans</name>
    <dbReference type="NCBI Taxonomy" id="1765683"/>
    <lineage>
        <taxon>Bacteria</taxon>
        <taxon>Bacillati</taxon>
        <taxon>Bacillota</taxon>
        <taxon>Bacilli</taxon>
        <taxon>Bacillales</taxon>
        <taxon>Alicyclobacillaceae</taxon>
        <taxon>Ferroacidibacillus</taxon>
    </lineage>
</organism>
<dbReference type="AlphaFoldDB" id="A0A1V4EVS0"/>